<keyword evidence="9" id="KW-1185">Reference proteome</keyword>
<keyword evidence="3 7" id="KW-0378">Hydrolase</keyword>
<dbReference type="InterPro" id="IPR006710">
    <property type="entry name" value="Glyco_hydro_43"/>
</dbReference>
<feature type="active site" description="Proton acceptor" evidence="5">
    <location>
        <position position="32"/>
    </location>
</feature>
<evidence type="ECO:0000313" key="9">
    <source>
        <dbReference type="Proteomes" id="UP000027982"/>
    </source>
</evidence>
<proteinExistence type="inferred from homology"/>
<dbReference type="SUPFAM" id="SSF75005">
    <property type="entry name" value="Arabinanase/levansucrase/invertase"/>
    <property type="match status" value="1"/>
</dbReference>
<name>A0A068NWJ8_FIMGI</name>
<dbReference type="GO" id="GO:0005975">
    <property type="term" value="P:carbohydrate metabolic process"/>
    <property type="evidence" value="ECO:0007669"/>
    <property type="project" value="InterPro"/>
</dbReference>
<dbReference type="GO" id="GO:0004553">
    <property type="term" value="F:hydrolase activity, hydrolyzing O-glycosyl compounds"/>
    <property type="evidence" value="ECO:0007669"/>
    <property type="project" value="InterPro"/>
</dbReference>
<dbReference type="InterPro" id="IPR023296">
    <property type="entry name" value="Glyco_hydro_beta-prop_sf"/>
</dbReference>
<dbReference type="STRING" id="661478.OP10G_3762"/>
<evidence type="ECO:0000256" key="1">
    <source>
        <dbReference type="ARBA" id="ARBA00004834"/>
    </source>
</evidence>
<dbReference type="Pfam" id="PF04616">
    <property type="entry name" value="Glyco_hydro_43"/>
    <property type="match status" value="1"/>
</dbReference>
<evidence type="ECO:0000256" key="7">
    <source>
        <dbReference type="RuleBase" id="RU361187"/>
    </source>
</evidence>
<keyword evidence="4 7" id="KW-0326">Glycosidase</keyword>
<organism evidence="8 9">
    <name type="scientific">Fimbriimonas ginsengisoli Gsoil 348</name>
    <dbReference type="NCBI Taxonomy" id="661478"/>
    <lineage>
        <taxon>Bacteria</taxon>
        <taxon>Bacillati</taxon>
        <taxon>Armatimonadota</taxon>
        <taxon>Fimbriimonadia</taxon>
        <taxon>Fimbriimonadales</taxon>
        <taxon>Fimbriimonadaceae</taxon>
        <taxon>Fimbriimonas</taxon>
    </lineage>
</organism>
<dbReference type="PANTHER" id="PTHR43301:SF3">
    <property type="entry name" value="ARABINAN ENDO-1,5-ALPHA-L-ARABINOSIDASE A-RELATED"/>
    <property type="match status" value="1"/>
</dbReference>
<evidence type="ECO:0000256" key="6">
    <source>
        <dbReference type="PIRSR" id="PIRSR606710-2"/>
    </source>
</evidence>
<evidence type="ECO:0000256" key="5">
    <source>
        <dbReference type="PIRSR" id="PIRSR606710-1"/>
    </source>
</evidence>
<evidence type="ECO:0000256" key="3">
    <source>
        <dbReference type="ARBA" id="ARBA00022801"/>
    </source>
</evidence>
<accession>A0A068NWJ8</accession>
<dbReference type="AlphaFoldDB" id="A0A068NWJ8"/>
<feature type="active site" description="Proton donor" evidence="5">
    <location>
        <position position="212"/>
    </location>
</feature>
<dbReference type="CDD" id="cd08998">
    <property type="entry name" value="GH43_Arb43a-like"/>
    <property type="match status" value="1"/>
</dbReference>
<dbReference type="EMBL" id="CP007139">
    <property type="protein sequence ID" value="AIE87130.1"/>
    <property type="molecule type" value="Genomic_DNA"/>
</dbReference>
<comment type="pathway">
    <text evidence="1">Glycan metabolism; L-arabinan degradation.</text>
</comment>
<comment type="similarity">
    <text evidence="2 7">Belongs to the glycosyl hydrolase 43 family.</text>
</comment>
<evidence type="ECO:0000313" key="8">
    <source>
        <dbReference type="EMBL" id="AIE87130.1"/>
    </source>
</evidence>
<dbReference type="InterPro" id="IPR050727">
    <property type="entry name" value="GH43_arabinanases"/>
</dbReference>
<dbReference type="KEGG" id="fgi:OP10G_3762"/>
<dbReference type="PANTHER" id="PTHR43301">
    <property type="entry name" value="ARABINAN ENDO-1,5-ALPHA-L-ARABINOSIDASE"/>
    <property type="match status" value="1"/>
</dbReference>
<protein>
    <submittedName>
        <fullName evidence="8">Glycoside hydrolase, family 43</fullName>
    </submittedName>
</protein>
<gene>
    <name evidence="8" type="ORF">OP10G_3762</name>
</gene>
<evidence type="ECO:0000256" key="4">
    <source>
        <dbReference type="ARBA" id="ARBA00023295"/>
    </source>
</evidence>
<dbReference type="HOGENOM" id="CLU_009397_5_1_0"/>
<feature type="site" description="Important for catalytic activity, responsible for pKa modulation of the active site Glu and correct orientation of both the proton donor and substrate" evidence="6">
    <location>
        <position position="155"/>
    </location>
</feature>
<dbReference type="Gene3D" id="2.115.10.20">
    <property type="entry name" value="Glycosyl hydrolase domain, family 43"/>
    <property type="match status" value="1"/>
</dbReference>
<dbReference type="Proteomes" id="UP000027982">
    <property type="component" value="Chromosome"/>
</dbReference>
<sequence length="434" mass="48543">MAFLSLHPEQRSYWSAFPFDGFVPENGVGVHDPSICDFDGHYVCLNTNGNGFGMMRTSTDLIHWHVDGPVLPATPDWLQKAMPQHRSIWAPEAIRHGRDGLRMYYCASAAFGHNNSWIGVAECPHFNLLKPTDGWIDLGLIIDSKEGRDNFNAIDPSILVDAKGRQWMFFGSYWSGLYVAELDPTTGKLLHSDRSDMTLVARNPLDKANGIEAASAVYRDGFYYLFANYGLAAQGVRSTYQIVVGRSASPNGPFVDSQGRTMVEGGHEDVLKTSSPMFGPGGGAAFRDSKGRWLLSLHYYDGRKPWHGQVWGVPTLQVRDLLWSPDGWPLPGLPIMPESNELNRHPQKSPVGHWRHQGDFGAVSEVDIRRDGTFEIEGKRRGKWSRTGDELKLTWDPDSAFTDTVQLAYAGNYYIGRNTSNQIIRGVRVGRRSR</sequence>
<evidence type="ECO:0000256" key="2">
    <source>
        <dbReference type="ARBA" id="ARBA00009865"/>
    </source>
</evidence>
<dbReference type="OrthoDB" id="9801455at2"/>
<reference evidence="8 9" key="1">
    <citation type="journal article" date="2014" name="PLoS ONE">
        <title>The first complete genome sequence of the class fimbriimonadia in the phylum armatimonadetes.</title>
        <authorList>
            <person name="Hu Z.Y."/>
            <person name="Wang Y.Z."/>
            <person name="Im W.T."/>
            <person name="Wang S.Y."/>
            <person name="Zhao G.P."/>
            <person name="Zheng H.J."/>
            <person name="Quan Z.X."/>
        </authorList>
    </citation>
    <scope>NUCLEOTIDE SEQUENCE [LARGE SCALE GENOMIC DNA]</scope>
    <source>
        <strain evidence="8">Gsoil 348</strain>
    </source>
</reference>
<dbReference type="eggNOG" id="COG3507">
    <property type="taxonomic scope" value="Bacteria"/>
</dbReference>